<dbReference type="RefSeq" id="WP_122915752.1">
    <property type="nucleotide sequence ID" value="NZ_RHHT01000084.1"/>
</dbReference>
<accession>A0A3M8BXH9</accession>
<reference evidence="1 2" key="1">
    <citation type="submission" date="2018-10" db="EMBL/GenBank/DDBJ databases">
        <title>Phylogenomics of Brevibacillus.</title>
        <authorList>
            <person name="Dunlap C."/>
        </authorList>
    </citation>
    <scope>NUCLEOTIDE SEQUENCE [LARGE SCALE GENOMIC DNA]</scope>
    <source>
        <strain evidence="1 2">JCM 15085</strain>
    </source>
</reference>
<gene>
    <name evidence="1" type="ORF">EDM58_24990</name>
</gene>
<dbReference type="Proteomes" id="UP000281915">
    <property type="component" value="Unassembled WGS sequence"/>
</dbReference>
<evidence type="ECO:0000313" key="2">
    <source>
        <dbReference type="Proteomes" id="UP000281915"/>
    </source>
</evidence>
<organism evidence="1 2">
    <name type="scientific">Brevibacillus panacihumi</name>
    <dbReference type="NCBI Taxonomy" id="497735"/>
    <lineage>
        <taxon>Bacteria</taxon>
        <taxon>Bacillati</taxon>
        <taxon>Bacillota</taxon>
        <taxon>Bacilli</taxon>
        <taxon>Bacillales</taxon>
        <taxon>Paenibacillaceae</taxon>
        <taxon>Brevibacillus</taxon>
    </lineage>
</organism>
<evidence type="ECO:0000313" key="1">
    <source>
        <dbReference type="EMBL" id="RNB68116.1"/>
    </source>
</evidence>
<proteinExistence type="predicted"/>
<sequence>MAQFDVGMVHRLADQMEGIALDIKKHVNSPDELSQDIKRMTSVLESFQTLAQKASNSGSNPVVNQNDVV</sequence>
<comment type="caution">
    <text evidence="1">The sequence shown here is derived from an EMBL/GenBank/DDBJ whole genome shotgun (WGS) entry which is preliminary data.</text>
</comment>
<protein>
    <submittedName>
        <fullName evidence="1">Uncharacterized protein</fullName>
    </submittedName>
</protein>
<dbReference type="EMBL" id="RHHT01000084">
    <property type="protein sequence ID" value="RNB68116.1"/>
    <property type="molecule type" value="Genomic_DNA"/>
</dbReference>
<dbReference type="AlphaFoldDB" id="A0A3M8BXH9"/>
<name>A0A3M8BXH9_9BACL</name>